<dbReference type="InterPro" id="IPR051722">
    <property type="entry name" value="Endocytosis_PI4K-reg_protein"/>
</dbReference>
<comment type="function">
    <text evidence="1">Involved in endocytosis.</text>
</comment>
<accession>G0W9S5</accession>
<dbReference type="GO" id="GO:0005829">
    <property type="term" value="C:cytosol"/>
    <property type="evidence" value="ECO:0007669"/>
    <property type="project" value="EnsemblFungi"/>
</dbReference>
<keyword evidence="4" id="KW-0254">Endocytosis</keyword>
<dbReference type="GO" id="GO:0030479">
    <property type="term" value="C:actin cortical patch"/>
    <property type="evidence" value="ECO:0007669"/>
    <property type="project" value="EnsemblFungi"/>
</dbReference>
<dbReference type="eggNOG" id="ENOG502QV6B">
    <property type="taxonomic scope" value="Eukaryota"/>
</dbReference>
<evidence type="ECO:0000313" key="8">
    <source>
        <dbReference type="Proteomes" id="UP000000689"/>
    </source>
</evidence>
<dbReference type="GO" id="GO:0006623">
    <property type="term" value="P:protein targeting to vacuole"/>
    <property type="evidence" value="ECO:0007669"/>
    <property type="project" value="EnsemblFungi"/>
</dbReference>
<dbReference type="GO" id="GO:0005768">
    <property type="term" value="C:endosome"/>
    <property type="evidence" value="ECO:0007669"/>
    <property type="project" value="EnsemblFungi"/>
</dbReference>
<dbReference type="PANTHER" id="PTHR23083">
    <property type="entry name" value="TETRATRICOPEPTIDE REPEAT PROTEIN, TPR"/>
    <property type="match status" value="1"/>
</dbReference>
<sequence length="827" mass="96341">METKNTGRGRAPIAFALEARMVGANEFYSGIENLDKALHLQFRLHYHTLNKEDALNPSIAKVLLKDCVILYDTLKISISQIVAPEPNEFAQLIVYNLLAILYYHKSQSINENETANENKIKAQKYLLKLSKTLEKRKFSSIYDEFIKLLKLENLYYQGKLLHGSTVKDRHTFYYENILRIFNNNIPTNSMGLIFDYILLIIQDLRINKTIVEPVQILKNLKSESPMACLIAILQLNGKQFDQFYLQIANKFLQNSKFPTANQSNNKNLEQFHLCFQIYLTNLIANGQTIDKHSIDQWENFVISSMGNTFQSIPVAHSAMILFSLIKNKKESILNFMNVVKYTKKQSELNNNQLTDPLSLISSYLFILQNTTKVDNIDTLFDYNNCINELNQMVINFYTTYKFPYVNHINMTNINTSKITSDSKLKLPHIISTKLSKTWQTLYQIQSTDLSKLLSNELSSHLINAMNLQTSTTNKMDLKFNYAYVLSQQNKIDQCIQFLENEILEFYPFHFKAWHLLALCYSTEEDKEKSYRIVNSAIDAMVSTLEDQGQDQDRKKNNADAKKQFTWLEKWQFIQLKMTQITLVEEIFGALDALDMIEELFTSFNELFNDSTVDEIEQKTVKFTLRKEYLLQMIWIFVSNIYIKLDDHKMDALAAIKEATKIKTEFKNLNIDLAEGYYLLNQNKCNDALQKFENVLYYDECNVDAMVGFATMALPESISPEECDIQDYYRLYPSIEYTKPIQANDNDNDDDDKIFVTDVDRSAGIARLKLLLECATLKSIEAYNSPEVWWYLSLVYEKYKDKEYKQALLNCIKLEEGKPIRSFKFCNY</sequence>
<evidence type="ECO:0000256" key="3">
    <source>
        <dbReference type="ARBA" id="ARBA00004463"/>
    </source>
</evidence>
<evidence type="ECO:0000256" key="6">
    <source>
        <dbReference type="ARBA" id="ARBA00039231"/>
    </source>
</evidence>
<keyword evidence="8" id="KW-1185">Reference proteome</keyword>
<dbReference type="AlphaFoldDB" id="G0W9S5"/>
<dbReference type="Proteomes" id="UP000000689">
    <property type="component" value="Chromosome 4"/>
</dbReference>
<reference evidence="7 8" key="1">
    <citation type="journal article" date="2011" name="Proc. Natl. Acad. Sci. U.S.A.">
        <title>Evolutionary erosion of yeast sex chromosomes by mating-type switching accidents.</title>
        <authorList>
            <person name="Gordon J.L."/>
            <person name="Armisen D."/>
            <person name="Proux-Wera E."/>
            <person name="Oheigeartaigh S.S."/>
            <person name="Byrne K.P."/>
            <person name="Wolfe K.H."/>
        </authorList>
    </citation>
    <scope>NUCLEOTIDE SEQUENCE [LARGE SCALE GENOMIC DNA]</scope>
    <source>
        <strain evidence="8">ATCC 10597 / BCRC 20456 / CBS 421 / NBRC 0211 / NRRL Y-12639</strain>
    </source>
</reference>
<name>G0W9S5_NAUDC</name>
<evidence type="ECO:0000256" key="1">
    <source>
        <dbReference type="ARBA" id="ARBA00002550"/>
    </source>
</evidence>
<evidence type="ECO:0000313" key="7">
    <source>
        <dbReference type="EMBL" id="CCD24536.1"/>
    </source>
</evidence>
<dbReference type="GO" id="GO:0005886">
    <property type="term" value="C:plasma membrane"/>
    <property type="evidence" value="ECO:0007669"/>
    <property type="project" value="UniProtKB-SubCell"/>
</dbReference>
<proteinExistence type="inferred from homology"/>
<dbReference type="GO" id="GO:0072659">
    <property type="term" value="P:protein localization to plasma membrane"/>
    <property type="evidence" value="ECO:0007669"/>
    <property type="project" value="EnsemblFungi"/>
</dbReference>
<evidence type="ECO:0000256" key="5">
    <source>
        <dbReference type="ARBA" id="ARBA00038251"/>
    </source>
</evidence>
<dbReference type="Gene3D" id="1.25.40.10">
    <property type="entry name" value="Tetratricopeptide repeat domain"/>
    <property type="match status" value="2"/>
</dbReference>
<gene>
    <name evidence="7" type="primary">NDAI0D02220</name>
    <name evidence="7" type="ordered locus">NDAI_0D02220</name>
</gene>
<dbReference type="STRING" id="1071378.G0W9S5"/>
<comment type="subcellular location">
    <subcellularLocation>
        <location evidence="2">Cell membrane</location>
        <topology evidence="2">Peripheral membrane protein</topology>
        <orientation evidence="2">Cytoplasmic side</orientation>
    </subcellularLocation>
    <subcellularLocation>
        <location evidence="3">Cytoplasmic granule</location>
    </subcellularLocation>
</comment>
<dbReference type="GeneID" id="11494907"/>
<organism evidence="7 8">
    <name type="scientific">Naumovozyma dairenensis (strain ATCC 10597 / BCRC 20456 / CBS 421 / NBRC 0211 / NRRL Y-12639)</name>
    <name type="common">Saccharomyces dairenensis</name>
    <dbReference type="NCBI Taxonomy" id="1071378"/>
    <lineage>
        <taxon>Eukaryota</taxon>
        <taxon>Fungi</taxon>
        <taxon>Dikarya</taxon>
        <taxon>Ascomycota</taxon>
        <taxon>Saccharomycotina</taxon>
        <taxon>Saccharomycetes</taxon>
        <taxon>Saccharomycetales</taxon>
        <taxon>Saccharomycetaceae</taxon>
        <taxon>Naumovozyma</taxon>
    </lineage>
</organism>
<evidence type="ECO:0000256" key="2">
    <source>
        <dbReference type="ARBA" id="ARBA00004413"/>
    </source>
</evidence>
<dbReference type="SUPFAM" id="SSF48452">
    <property type="entry name" value="TPR-like"/>
    <property type="match status" value="1"/>
</dbReference>
<dbReference type="RefSeq" id="XP_003669779.1">
    <property type="nucleotide sequence ID" value="XM_003669731.1"/>
</dbReference>
<dbReference type="KEGG" id="ndi:NDAI_0D02220"/>
<dbReference type="HOGENOM" id="CLU_019616_0_0_1"/>
<dbReference type="GO" id="GO:0006898">
    <property type="term" value="P:receptor-mediated endocytosis"/>
    <property type="evidence" value="ECO:0007669"/>
    <property type="project" value="EnsemblFungi"/>
</dbReference>
<dbReference type="OrthoDB" id="29013at2759"/>
<dbReference type="EMBL" id="HE580270">
    <property type="protein sequence ID" value="CCD24536.1"/>
    <property type="molecule type" value="Genomic_DNA"/>
</dbReference>
<evidence type="ECO:0000256" key="4">
    <source>
        <dbReference type="ARBA" id="ARBA00022583"/>
    </source>
</evidence>
<dbReference type="InterPro" id="IPR011990">
    <property type="entry name" value="TPR-like_helical_dom_sf"/>
</dbReference>
<comment type="similarity">
    <text evidence="5">Belongs to the YPP1 family.</text>
</comment>
<dbReference type="CDD" id="cd23270">
    <property type="entry name" value="YPP1"/>
    <property type="match status" value="1"/>
</dbReference>
<dbReference type="OMA" id="VSFKIVC"/>
<dbReference type="PANTHER" id="PTHR23083:SF464">
    <property type="entry name" value="TETRATRICOPEPTIDE REPEAT DOMAIN 7, ISOFORM A"/>
    <property type="match status" value="1"/>
</dbReference>
<protein>
    <recommendedName>
        <fullName evidence="6">Cargo-transport protein YPP1</fullName>
    </recommendedName>
</protein>